<organism evidence="1 2">
    <name type="scientific">Zophobas morio</name>
    <dbReference type="NCBI Taxonomy" id="2755281"/>
    <lineage>
        <taxon>Eukaryota</taxon>
        <taxon>Metazoa</taxon>
        <taxon>Ecdysozoa</taxon>
        <taxon>Arthropoda</taxon>
        <taxon>Hexapoda</taxon>
        <taxon>Insecta</taxon>
        <taxon>Pterygota</taxon>
        <taxon>Neoptera</taxon>
        <taxon>Endopterygota</taxon>
        <taxon>Coleoptera</taxon>
        <taxon>Polyphaga</taxon>
        <taxon>Cucujiformia</taxon>
        <taxon>Tenebrionidae</taxon>
        <taxon>Zophobas</taxon>
    </lineage>
</organism>
<dbReference type="EMBL" id="JALNTZ010000009">
    <property type="protein sequence ID" value="KAJ3640792.1"/>
    <property type="molecule type" value="Genomic_DNA"/>
</dbReference>
<reference evidence="1" key="1">
    <citation type="journal article" date="2023" name="G3 (Bethesda)">
        <title>Whole genome assemblies of Zophobas morio and Tenebrio molitor.</title>
        <authorList>
            <person name="Kaur S."/>
            <person name="Stinson S.A."/>
            <person name="diCenzo G.C."/>
        </authorList>
    </citation>
    <scope>NUCLEOTIDE SEQUENCE</scope>
    <source>
        <strain evidence="1">QUZm001</strain>
    </source>
</reference>
<evidence type="ECO:0000313" key="1">
    <source>
        <dbReference type="EMBL" id="KAJ3640792.1"/>
    </source>
</evidence>
<accession>A0AA38M395</accession>
<gene>
    <name evidence="1" type="ORF">Zmor_027333</name>
</gene>
<keyword evidence="2" id="KW-1185">Reference proteome</keyword>
<proteinExistence type="predicted"/>
<dbReference type="AlphaFoldDB" id="A0AA38M395"/>
<protein>
    <submittedName>
        <fullName evidence="1">Uncharacterized protein</fullName>
    </submittedName>
</protein>
<comment type="caution">
    <text evidence="1">The sequence shown here is derived from an EMBL/GenBank/DDBJ whole genome shotgun (WGS) entry which is preliminary data.</text>
</comment>
<name>A0AA38M395_9CUCU</name>
<sequence>MQMDTMMGNSQRSGVDGVDDGGGVNHRYGGFNNRGGVNYRYGVSDNRVVASVRVSYGHGGGVHHGSGVHHWGGDEAGGGISAGQEGGEGYLWGKSKSIDTNWFFTELTKRNILCFG</sequence>
<dbReference type="Proteomes" id="UP001168821">
    <property type="component" value="Unassembled WGS sequence"/>
</dbReference>
<evidence type="ECO:0000313" key="2">
    <source>
        <dbReference type="Proteomes" id="UP001168821"/>
    </source>
</evidence>